<organism evidence="1 2">
    <name type="scientific">Devosia enhydra</name>
    <dbReference type="NCBI Taxonomy" id="665118"/>
    <lineage>
        <taxon>Bacteria</taxon>
        <taxon>Pseudomonadati</taxon>
        <taxon>Pseudomonadota</taxon>
        <taxon>Alphaproteobacteria</taxon>
        <taxon>Hyphomicrobiales</taxon>
        <taxon>Devosiaceae</taxon>
        <taxon>Devosia</taxon>
    </lineage>
</organism>
<dbReference type="AlphaFoldDB" id="A0A1K2HV00"/>
<keyword evidence="2" id="KW-1185">Reference proteome</keyword>
<accession>A0A1K2HV00</accession>
<gene>
    <name evidence="1" type="ORF">SAMN02983003_1075</name>
</gene>
<evidence type="ECO:0000313" key="2">
    <source>
        <dbReference type="Proteomes" id="UP000183447"/>
    </source>
</evidence>
<dbReference type="Proteomes" id="UP000183447">
    <property type="component" value="Unassembled WGS sequence"/>
</dbReference>
<proteinExistence type="predicted"/>
<dbReference type="OrthoDB" id="38641at2"/>
<protein>
    <recommendedName>
        <fullName evidence="3">Prophage tail length tape measure protein</fullName>
    </recommendedName>
</protein>
<dbReference type="STRING" id="665118.SAMN02983003_1075"/>
<reference evidence="1 2" key="1">
    <citation type="submission" date="2016-11" db="EMBL/GenBank/DDBJ databases">
        <authorList>
            <person name="Jaros S."/>
            <person name="Januszkiewicz K."/>
            <person name="Wedrychowicz H."/>
        </authorList>
    </citation>
    <scope>NUCLEOTIDE SEQUENCE [LARGE SCALE GENOMIC DNA]</scope>
    <source>
        <strain evidence="1 2">ATCC 23634</strain>
    </source>
</reference>
<dbReference type="EMBL" id="FPKU01000001">
    <property type="protein sequence ID" value="SFZ82434.1"/>
    <property type="molecule type" value="Genomic_DNA"/>
</dbReference>
<evidence type="ECO:0008006" key="3">
    <source>
        <dbReference type="Google" id="ProtNLM"/>
    </source>
</evidence>
<dbReference type="RefSeq" id="WP_072339656.1">
    <property type="nucleotide sequence ID" value="NZ_FPKU01000001.1"/>
</dbReference>
<name>A0A1K2HV00_9HYPH</name>
<evidence type="ECO:0000313" key="1">
    <source>
        <dbReference type="EMBL" id="SFZ82434.1"/>
    </source>
</evidence>
<sequence>MADEGSAEKLAIDLEARVTDLEKGMVRAQAIANKAYAGLKKGSSSATRQMEADMARSTSFINNALASTSTRMGTFTRSGLGGMTAGFLGAVAPILSVTAALNTARAALSDFDRIGKNAKASGLGAEAFQELAYAAELGGVATETFAKSMEALNRNVGMAAVGKGELVEKLKQLNPQLLANIVATGSQEERLRLVADALEAESDASQKAAIATAVFGDAGVRMVEMLKGGSKALDDTADKARKLGIVVSSDLIARAEELNDEFTTATRVMDMQFKQVLIDLAPLLIGTAQLAGGLAWAIRQVVDAFKELDMKSTAGLAERQATIKDLLSRNAGTAAQVDSAGFIVPGSPMSVGIPAEQVAQLEAELAAIEAVLETRRKLDEARNAPLVVPPGGGGGGSVGGSSEDKAAQIIAALEAERAAIGLTAVEVEKLSVLRQAGADATDIQKQRIIELVQAINDEQAAAEIRASTEGPFEVMTAQLDELEGLLARGAISWDEYGQAAMRARAMAAGEALAMVGQITGAMTQLFEDNKALQLANVGVNTAAGVAKTLADYGGTPWGWAAVAGVVASGAAQAAAIMGARPGSSSAAGAAANTGAAVAAAPQQARQIGGTVVINGDSFGPSHIEGVINQITDMVNADGAANLVLAIERARR</sequence>